<dbReference type="InterPro" id="IPR005543">
    <property type="entry name" value="PASTA_dom"/>
</dbReference>
<dbReference type="AlphaFoldDB" id="A0A7L6B9I0"/>
<feature type="transmembrane region" description="Helical" evidence="2">
    <location>
        <begin position="190"/>
        <end position="215"/>
    </location>
</feature>
<evidence type="ECO:0000256" key="1">
    <source>
        <dbReference type="SAM" id="MobiDB-lite"/>
    </source>
</evidence>
<keyword evidence="5" id="KW-1185">Reference proteome</keyword>
<feature type="compositionally biased region" description="Basic and acidic residues" evidence="1">
    <location>
        <begin position="116"/>
        <end position="133"/>
    </location>
</feature>
<organism evidence="4 5">
    <name type="scientific">Micromonospora robiginosa</name>
    <dbReference type="NCBI Taxonomy" id="2749844"/>
    <lineage>
        <taxon>Bacteria</taxon>
        <taxon>Bacillati</taxon>
        <taxon>Actinomycetota</taxon>
        <taxon>Actinomycetes</taxon>
        <taxon>Micromonosporales</taxon>
        <taxon>Micromonosporaceae</taxon>
        <taxon>Micromonospora</taxon>
    </lineage>
</organism>
<keyword evidence="2" id="KW-0472">Membrane</keyword>
<reference evidence="4 5" key="2">
    <citation type="journal article" date="2021" name="Mar. Drugs">
        <title>A New Micromonospora Strain with Antibiotic Activity Isolated from the Microbiome of a Mid-Atlantic Deep-Sea Sponge.</title>
        <authorList>
            <person name="Back C.R."/>
            <person name="Stennett H.L."/>
            <person name="Williams S.E."/>
            <person name="Wang L."/>
            <person name="Ojeda Gomez J."/>
            <person name="Abdulle O.M."/>
            <person name="Duffy T."/>
            <person name="Neal C."/>
            <person name="Mantell J."/>
            <person name="Jepson M.A."/>
            <person name="Hendry K.R."/>
            <person name="Powell D."/>
            <person name="Stach J.E.M."/>
            <person name="Essex-Lopresti A.E."/>
            <person name="Willis C.L."/>
            <person name="Curnow P."/>
            <person name="Race P.R."/>
        </authorList>
    </citation>
    <scope>NUCLEOTIDE SEQUENCE [LARGE SCALE GENOMIC DNA]</scope>
    <source>
        <strain evidence="4 5">28ISP2-46</strain>
    </source>
</reference>
<dbReference type="Gene3D" id="3.30.10.20">
    <property type="match status" value="1"/>
</dbReference>
<dbReference type="PROSITE" id="PS51178">
    <property type="entry name" value="PASTA"/>
    <property type="match status" value="1"/>
</dbReference>
<keyword evidence="2" id="KW-0812">Transmembrane</keyword>
<feature type="compositionally biased region" description="Low complexity" evidence="1">
    <location>
        <begin position="26"/>
        <end position="49"/>
    </location>
</feature>
<sequence>MSDDRQEPPAGDADATRALPPDRGADATPAARPDPAADADATRAMPRDAAGAEDADATRAMPRDAAGAEDADATRAMPRDAAGAEDADATRAIPRDADATRAMPRGGADADATRAMPRDRGGDATRVEPRADATRPLPGGASRPLDATGRSEPVGGAAWSGRAGVPPPRPAGYPEPGAEWYGDEQSGRRWWMPILLGILALVLIGLIAAGVWLALRAADRDPGSGTSPSAAPSTSAQTSASPTSESPSSSPSSESPSTSAAVEVPMPPLVGLPEAAARAALDRLDIDYRVQRRPSDRPAGTVIATDPEAGYSVGEGERVTLVVAAPPAPTTGAPTTTRTTSGATPSTTATP</sequence>
<feature type="compositionally biased region" description="Low complexity" evidence="1">
    <location>
        <begin position="223"/>
        <end position="261"/>
    </location>
</feature>
<dbReference type="Pfam" id="PF03793">
    <property type="entry name" value="PASTA"/>
    <property type="match status" value="1"/>
</dbReference>
<evidence type="ECO:0000313" key="5">
    <source>
        <dbReference type="Proteomes" id="UP000510844"/>
    </source>
</evidence>
<reference evidence="5" key="1">
    <citation type="submission" date="2020-07" db="EMBL/GenBank/DDBJ databases">
        <title>A new Micromonospora strain with potent antibiotic activity isolated from the microbiome of a mid-Atlantic deep-sea sponge.</title>
        <authorList>
            <person name="Back C.R."/>
            <person name="Stennett H.L."/>
            <person name="Williams S.E."/>
            <person name="Wang L."/>
            <person name="Ojeda Gomez J."/>
            <person name="Abdulle O.M."/>
            <person name="Duffy T."/>
            <person name="Hendry K.R."/>
            <person name="Powell D."/>
            <person name="Stach J.E."/>
            <person name="Essex-Lopresti A.E."/>
            <person name="Willis C.L."/>
            <person name="Curnow P."/>
            <person name="Race P.R."/>
        </authorList>
    </citation>
    <scope>NUCLEOTIDE SEQUENCE [LARGE SCALE GENOMIC DNA]</scope>
    <source>
        <strain evidence="5">28ISP2-46</strain>
    </source>
</reference>
<dbReference type="KEGG" id="mfeu:H1D33_07215"/>
<dbReference type="CDD" id="cd06577">
    <property type="entry name" value="PASTA_pknB"/>
    <property type="match status" value="1"/>
</dbReference>
<name>A0A7L6B9I0_9ACTN</name>
<feature type="compositionally biased region" description="Low complexity" evidence="1">
    <location>
        <begin position="330"/>
        <end position="351"/>
    </location>
</feature>
<keyword evidence="2" id="KW-1133">Transmembrane helix</keyword>
<feature type="region of interest" description="Disordered" evidence="1">
    <location>
        <begin position="1"/>
        <end position="179"/>
    </location>
</feature>
<dbReference type="RefSeq" id="WP_181571047.1">
    <property type="nucleotide sequence ID" value="NZ_CP059322.2"/>
</dbReference>
<proteinExistence type="predicted"/>
<feature type="region of interest" description="Disordered" evidence="1">
    <location>
        <begin position="326"/>
        <end position="351"/>
    </location>
</feature>
<gene>
    <name evidence="4" type="ORF">H1D33_07215</name>
</gene>
<feature type="region of interest" description="Disordered" evidence="1">
    <location>
        <begin position="291"/>
        <end position="311"/>
    </location>
</feature>
<dbReference type="SMART" id="SM00740">
    <property type="entry name" value="PASTA"/>
    <property type="match status" value="1"/>
</dbReference>
<dbReference type="Proteomes" id="UP000510844">
    <property type="component" value="Chromosome"/>
</dbReference>
<evidence type="ECO:0000256" key="2">
    <source>
        <dbReference type="SAM" id="Phobius"/>
    </source>
</evidence>
<feature type="region of interest" description="Disordered" evidence="1">
    <location>
        <begin position="219"/>
        <end position="266"/>
    </location>
</feature>
<accession>A0A7L6B9I0</accession>
<protein>
    <submittedName>
        <fullName evidence="4">PASTA domain-containing protein</fullName>
    </submittedName>
</protein>
<feature type="domain" description="PASTA" evidence="3">
    <location>
        <begin position="260"/>
        <end position="325"/>
    </location>
</feature>
<dbReference type="EMBL" id="CP059322">
    <property type="protein sequence ID" value="QLQ38624.1"/>
    <property type="molecule type" value="Genomic_DNA"/>
</dbReference>
<evidence type="ECO:0000259" key="3">
    <source>
        <dbReference type="PROSITE" id="PS51178"/>
    </source>
</evidence>
<evidence type="ECO:0000313" key="4">
    <source>
        <dbReference type="EMBL" id="QLQ38624.1"/>
    </source>
</evidence>